<gene>
    <name evidence="1" type="ORF">Tci_543212</name>
</gene>
<evidence type="ECO:0000313" key="1">
    <source>
        <dbReference type="EMBL" id="GEZ71239.1"/>
    </source>
</evidence>
<accession>A0A699INC0</accession>
<name>A0A699INC0_TANCI</name>
<comment type="caution">
    <text evidence="1">The sequence shown here is derived from an EMBL/GenBank/DDBJ whole genome shotgun (WGS) entry which is preliminary data.</text>
</comment>
<reference evidence="1" key="1">
    <citation type="journal article" date="2019" name="Sci. Rep.">
        <title>Draft genome of Tanacetum cinerariifolium, the natural source of mosquito coil.</title>
        <authorList>
            <person name="Yamashiro T."/>
            <person name="Shiraishi A."/>
            <person name="Satake H."/>
            <person name="Nakayama K."/>
        </authorList>
    </citation>
    <scope>NUCLEOTIDE SEQUENCE</scope>
</reference>
<protein>
    <submittedName>
        <fullName evidence="1">Uncharacterized protein</fullName>
    </submittedName>
</protein>
<dbReference type="EMBL" id="BKCJ010313447">
    <property type="protein sequence ID" value="GEZ71239.1"/>
    <property type="molecule type" value="Genomic_DNA"/>
</dbReference>
<organism evidence="1">
    <name type="scientific">Tanacetum cinerariifolium</name>
    <name type="common">Dalmatian daisy</name>
    <name type="synonym">Chrysanthemum cinerariifolium</name>
    <dbReference type="NCBI Taxonomy" id="118510"/>
    <lineage>
        <taxon>Eukaryota</taxon>
        <taxon>Viridiplantae</taxon>
        <taxon>Streptophyta</taxon>
        <taxon>Embryophyta</taxon>
        <taxon>Tracheophyta</taxon>
        <taxon>Spermatophyta</taxon>
        <taxon>Magnoliopsida</taxon>
        <taxon>eudicotyledons</taxon>
        <taxon>Gunneridae</taxon>
        <taxon>Pentapetalae</taxon>
        <taxon>asterids</taxon>
        <taxon>campanulids</taxon>
        <taxon>Asterales</taxon>
        <taxon>Asteraceae</taxon>
        <taxon>Asteroideae</taxon>
        <taxon>Anthemideae</taxon>
        <taxon>Anthemidinae</taxon>
        <taxon>Tanacetum</taxon>
    </lineage>
</organism>
<proteinExistence type="predicted"/>
<dbReference type="AlphaFoldDB" id="A0A699INC0"/>
<sequence length="144" mass="16895">MDNYKNVSQDIQNQLNAEAEAVRIILTWMNNNIYSIVDACPNACEICKAIERLKQGDSINVQDLKTNLYLKFGKFTSRDEWQRFVTLVKQSQELKTVSYYKLYDILKQRHNKVNEIRVVRLTLTANPLALVAQQQPFYHPNHYT</sequence>